<dbReference type="WBParaSite" id="TCNE_0001347701-mRNA-1">
    <property type="protein sequence ID" value="TCNE_0001347701-mRNA-1"/>
    <property type="gene ID" value="TCNE_0001347701"/>
</dbReference>
<name>A0A183UYA7_TOXCA</name>
<proteinExistence type="predicted"/>
<dbReference type="EMBL" id="UYWY01021741">
    <property type="protein sequence ID" value="VDM44798.1"/>
    <property type="molecule type" value="Genomic_DNA"/>
</dbReference>
<evidence type="ECO:0000313" key="3">
    <source>
        <dbReference type="WBParaSite" id="TCNE_0001347701-mRNA-1"/>
    </source>
</evidence>
<dbReference type="AlphaFoldDB" id="A0A183UYA7"/>
<gene>
    <name evidence="1" type="ORF">TCNE_LOCUS13477</name>
</gene>
<evidence type="ECO:0000313" key="2">
    <source>
        <dbReference type="Proteomes" id="UP000050794"/>
    </source>
</evidence>
<organism evidence="2 3">
    <name type="scientific">Toxocara canis</name>
    <name type="common">Canine roundworm</name>
    <dbReference type="NCBI Taxonomy" id="6265"/>
    <lineage>
        <taxon>Eukaryota</taxon>
        <taxon>Metazoa</taxon>
        <taxon>Ecdysozoa</taxon>
        <taxon>Nematoda</taxon>
        <taxon>Chromadorea</taxon>
        <taxon>Rhabditida</taxon>
        <taxon>Spirurina</taxon>
        <taxon>Ascaridomorpha</taxon>
        <taxon>Ascaridoidea</taxon>
        <taxon>Toxocaridae</taxon>
        <taxon>Toxocara</taxon>
    </lineage>
</organism>
<sequence>MQQDAVFSTNPSTDPSPESGLYSQVIDSFLSLLYLHEWLNPSLRTEADYTPFNMQEQIQAQQLIAQVLPHSTRKQTLSNALLPCQTIVNSCSFQIPRELFYTTSTPSYPGIDIYLVDDIHDQWKLAVDLLNPLKLIDKRGVRFRIHKEIESDLRQKSCGTTSTSAITADHTAFESNRTNLFACILMAVIRHCNCHPLYSEFLNIDASKMRDLSLRVNKSDVCTLDSYDNCARAFVHFASRHANDEPLPTNDNRISTDVAACRSQNHMPCSEVRYEGLIEEYNLPQDWQNSQDFFAKLTLAYDTMLVTEKLTSNDPNFYELLNFIGYNVALWFSIGHIIW</sequence>
<reference evidence="1 2" key="2">
    <citation type="submission" date="2018-11" db="EMBL/GenBank/DDBJ databases">
        <authorList>
            <consortium name="Pathogen Informatics"/>
        </authorList>
    </citation>
    <scope>NUCLEOTIDE SEQUENCE [LARGE SCALE GENOMIC DNA]</scope>
</reference>
<keyword evidence="2" id="KW-1185">Reference proteome</keyword>
<protein>
    <submittedName>
        <fullName evidence="3">Fungal_trans domain-containing protein</fullName>
    </submittedName>
</protein>
<dbReference type="Proteomes" id="UP000050794">
    <property type="component" value="Unassembled WGS sequence"/>
</dbReference>
<evidence type="ECO:0000313" key="1">
    <source>
        <dbReference type="EMBL" id="VDM44798.1"/>
    </source>
</evidence>
<accession>A0A183UYA7</accession>
<reference evidence="3" key="1">
    <citation type="submission" date="2016-06" db="UniProtKB">
        <authorList>
            <consortium name="WormBaseParasite"/>
        </authorList>
    </citation>
    <scope>IDENTIFICATION</scope>
</reference>